<dbReference type="InterPro" id="IPR056166">
    <property type="entry name" value="TPR_ELP1"/>
</dbReference>
<evidence type="ECO:0000259" key="11">
    <source>
        <dbReference type="Pfam" id="PF23925"/>
    </source>
</evidence>
<comment type="similarity">
    <text evidence="2 5">Belongs to the ELP1/IKA1 family.</text>
</comment>
<dbReference type="Pfam" id="PF23925">
    <property type="entry name" value="A-sol_ELP1"/>
    <property type="match status" value="2"/>
</dbReference>
<dbReference type="InterPro" id="IPR056165">
    <property type="entry name" value="Beta-prop_ELP1_2nd"/>
</dbReference>
<feature type="coiled-coil region" evidence="6">
    <location>
        <begin position="1127"/>
        <end position="1154"/>
    </location>
</feature>
<feature type="coiled-coil region" evidence="6">
    <location>
        <begin position="1256"/>
        <end position="1283"/>
    </location>
</feature>
<evidence type="ECO:0000256" key="6">
    <source>
        <dbReference type="SAM" id="Coils"/>
    </source>
</evidence>
<evidence type="ECO:0000256" key="1">
    <source>
        <dbReference type="ARBA" id="ARBA00005043"/>
    </source>
</evidence>
<reference evidence="13" key="1">
    <citation type="journal article" date="2022" name="New Phytol.">
        <title>Evolutionary transition to the ectomycorrhizal habit in the genomes of a hyperdiverse lineage of mushroom-forming fungi.</title>
        <authorList>
            <person name="Looney B."/>
            <person name="Miyauchi S."/>
            <person name="Morin E."/>
            <person name="Drula E."/>
            <person name="Courty P.E."/>
            <person name="Kohler A."/>
            <person name="Kuo A."/>
            <person name="LaButti K."/>
            <person name="Pangilinan J."/>
            <person name="Lipzen A."/>
            <person name="Riley R."/>
            <person name="Andreopoulos W."/>
            <person name="He G."/>
            <person name="Johnson J."/>
            <person name="Nolan M."/>
            <person name="Tritt A."/>
            <person name="Barry K.W."/>
            <person name="Grigoriev I.V."/>
            <person name="Nagy L.G."/>
            <person name="Hibbett D."/>
            <person name="Henrissat B."/>
            <person name="Matheny P.B."/>
            <person name="Labbe J."/>
            <person name="Martin F.M."/>
        </authorList>
    </citation>
    <scope>NUCLEOTIDE SEQUENCE</scope>
    <source>
        <strain evidence="13">BPL690</strain>
    </source>
</reference>
<proteinExistence type="inferred from homology"/>
<keyword evidence="3 5" id="KW-0963">Cytoplasm</keyword>
<dbReference type="GO" id="GO:0005634">
    <property type="term" value="C:nucleus"/>
    <property type="evidence" value="ECO:0007669"/>
    <property type="project" value="UniProtKB-SubCell"/>
</dbReference>
<feature type="domain" description="ELP1 N-terminal second beta-propeller" evidence="9">
    <location>
        <begin position="601"/>
        <end position="729"/>
    </location>
</feature>
<comment type="caution">
    <text evidence="13">The sequence shown here is derived from an EMBL/GenBank/DDBJ whole genome shotgun (WGS) entry which is preliminary data.</text>
</comment>
<feature type="domain" description="ELP1 TPR" evidence="10">
    <location>
        <begin position="938"/>
        <end position="1100"/>
    </location>
</feature>
<feature type="compositionally biased region" description="Basic residues" evidence="7">
    <location>
        <begin position="1196"/>
        <end position="1208"/>
    </location>
</feature>
<evidence type="ECO:0000256" key="4">
    <source>
        <dbReference type="ARBA" id="ARBA00022694"/>
    </source>
</evidence>
<comment type="pathway">
    <text evidence="1">tRNA modification; 5-methoxycarbonylmethyl-2-thiouridine-tRNA biosynthesis.</text>
</comment>
<evidence type="ECO:0000259" key="9">
    <source>
        <dbReference type="Pfam" id="PF23797"/>
    </source>
</evidence>
<evidence type="ECO:0000313" key="13">
    <source>
        <dbReference type="EMBL" id="KAI0302447.1"/>
    </source>
</evidence>
<evidence type="ECO:0000259" key="10">
    <source>
        <dbReference type="Pfam" id="PF23878"/>
    </source>
</evidence>
<dbReference type="InterPro" id="IPR006849">
    <property type="entry name" value="Elp1"/>
</dbReference>
<dbReference type="GO" id="GO:0005829">
    <property type="term" value="C:cytosol"/>
    <property type="evidence" value="ECO:0007669"/>
    <property type="project" value="TreeGrafter"/>
</dbReference>
<dbReference type="Pfam" id="PF23936">
    <property type="entry name" value="HB_ELP1"/>
    <property type="match status" value="1"/>
</dbReference>
<dbReference type="GO" id="GO:0000049">
    <property type="term" value="F:tRNA binding"/>
    <property type="evidence" value="ECO:0007669"/>
    <property type="project" value="TreeGrafter"/>
</dbReference>
<dbReference type="GO" id="GO:0033588">
    <property type="term" value="C:elongator holoenzyme complex"/>
    <property type="evidence" value="ECO:0007669"/>
    <property type="project" value="InterPro"/>
</dbReference>
<gene>
    <name evidence="13" type="ORF">B0F90DRAFT_1627424</name>
</gene>
<feature type="domain" description="ELP1 first N-terminal beta-propeller" evidence="8">
    <location>
        <begin position="75"/>
        <end position="407"/>
    </location>
</feature>
<comment type="function">
    <text evidence="5">Component of the elongator complex which is required for multiple tRNA modifications, including mcm5U (5-methoxycarbonylmethyl uridine), mcm5s2U (5-methoxycarbonylmethyl-2-thiouridine), and ncm5U (5-carbamoylmethyl uridine). The elongator complex catalyzes formation of carboxymethyluridine in the wobble base at position 34 in tRNAs.</text>
</comment>
<dbReference type="PIRSF" id="PIRSF017233">
    <property type="entry name" value="IKAP"/>
    <property type="match status" value="1"/>
</dbReference>
<dbReference type="PANTHER" id="PTHR12747:SF0">
    <property type="entry name" value="ELONGATOR COMPLEX PROTEIN 1"/>
    <property type="match status" value="1"/>
</dbReference>
<dbReference type="Pfam" id="PF23878">
    <property type="entry name" value="TPR_ELP1"/>
    <property type="match status" value="1"/>
</dbReference>
<feature type="domain" description="ELP1 alpha-solenoid" evidence="11">
    <location>
        <begin position="753"/>
        <end position="820"/>
    </location>
</feature>
<keyword evidence="5" id="KW-0539">Nucleus</keyword>
<dbReference type="InterPro" id="IPR056167">
    <property type="entry name" value="A-sol_ELP1"/>
</dbReference>
<dbReference type="Pfam" id="PF04762">
    <property type="entry name" value="Beta-prop_ELP1_1st"/>
    <property type="match status" value="1"/>
</dbReference>
<dbReference type="InterPro" id="IPR056169">
    <property type="entry name" value="HB_ELP1"/>
</dbReference>
<evidence type="ECO:0000259" key="8">
    <source>
        <dbReference type="Pfam" id="PF04762"/>
    </source>
</evidence>
<name>A0AAD4M5P8_9AGAM</name>
<protein>
    <recommendedName>
        <fullName evidence="5">Elongator complex protein 1</fullName>
    </recommendedName>
</protein>
<feature type="domain" description="ELP1 N-terminal second beta-propeller" evidence="9">
    <location>
        <begin position="445"/>
        <end position="510"/>
    </location>
</feature>
<dbReference type="Pfam" id="PF23797">
    <property type="entry name" value="Beta-prop_ELP1_2nd"/>
    <property type="match status" value="2"/>
</dbReference>
<dbReference type="Proteomes" id="UP001203297">
    <property type="component" value="Unassembled WGS sequence"/>
</dbReference>
<dbReference type="PANTHER" id="PTHR12747">
    <property type="entry name" value="ELONGATOR COMPLEX PROTEIN 1"/>
    <property type="match status" value="1"/>
</dbReference>
<dbReference type="GO" id="GO:0002926">
    <property type="term" value="P:tRNA wobble base 5-methoxycarbonylmethyl-2-thiouridinylation"/>
    <property type="evidence" value="ECO:0007669"/>
    <property type="project" value="TreeGrafter"/>
</dbReference>
<feature type="region of interest" description="Disordered" evidence="7">
    <location>
        <begin position="1190"/>
        <end position="1217"/>
    </location>
</feature>
<dbReference type="InterPro" id="IPR056164">
    <property type="entry name" value="Beta-prop_ELP1_1st"/>
</dbReference>
<dbReference type="SUPFAM" id="SSF69322">
    <property type="entry name" value="Tricorn protease domain 2"/>
    <property type="match status" value="1"/>
</dbReference>
<keyword evidence="4" id="KW-0819">tRNA processing</keyword>
<keyword evidence="14" id="KW-1185">Reference proteome</keyword>
<evidence type="ECO:0000256" key="2">
    <source>
        <dbReference type="ARBA" id="ARBA00006086"/>
    </source>
</evidence>
<sequence length="1351" mass="149905">MKNITLSGTWRSILSFSDGNIKTTTVDPDKSCLWIASEKLNGDADIEIDIHKLDLLDDSYELQDVSSPSIEPVAKFVSSASRVVPGSFPQIVSLKSIIGEESLVVITRSGDIASMKLEDPNPQARLRLFGFFETIGSFEDGIQAAAWSPDDSLLILITGEGKLIVMTSTFDVLHESALHIDEFGEQAPIDVGWGSKQTQFHGSLGKAAAQAPSSTALSSVGISPDDDLVTRISWRGDGALFVVSTVSPSPGATLRRRILRVYNRDGILQATAEAVPGLEHPLSWRPSGNLIASAQRFGSFPGGGKGREGRHDIVFFEKNGLRHGEFGLRHGTPGIGPTDAKDRKWGYKVREICWSADSNVLLVWIEEDVGDTVQLWTTGNYHWYLKQEIAAPTPGDGRFTSVIWHPENALQLLLTTKTAIISHSYRWETCSATARAPNDTGTVAVVDGFSILLTPFRMQNVPPPMSSHRLTLRLSSSAPHRTLSTPSHLSFSPTEDILAILWGSGYVELWNLHTRLEFGRGPVMTPELGWNGRLEGGQFREISVWTNSFGGAIARLAALGFGSDGADILRILDIEPGGVTPLEVPILGSLGWRLATSERGVIAHRNGKVYACTPALILFHAVDFGVTCDVVQVINTSRSFSTSPIVSLSLGFTRSGTLLAATPSSPPRILAQNANSFTVSGDLIVYTTSAHEAHFVPASLLATTTTTTTDTNTSVESEKRRVERGSRIVTSVPSSMSLVLQMPRGNLETVNPRPMVMATIHADVDAGNFRKAFLACRKHRIDLNVIVDQDPKLFRERLTSFVEQVDDVDYINLFLTNLGQSSQPPEVISGLCDAVRQQLEARDLEKYINSILTAYIVKRPPDLEAGLRVLLQIRERVPSAVEDAVKYIIFLVNADTLFDVALGMYDFSLVLLVAQHAQKDPREYLPFLRELRALEMYYQRFRIDDHLKRYNSALRNLSLAGPEHFEDVKAYVDKHQLYETALEIFCGSDLLQEILNLYGVWLYERREFGQSALVFMDAQRPQKAILAYEKALLWRELFELAQLGEVKSEDIVTMAYRVAEDLISKKRYAEAGQVLLDYADDTREAALALVQGNQFSEARRIVMLRNHPRLLEEIVNPAVLEARIQIAEDITEMREQLQKQLARLRELRIKKVEEPEEFYGIEDAAVHNVDVMTDASAFTAFTRYTVAPTTSAASRTTKRSSRSKRKMERKIGSGRKGTVDEEEYLLKSLTKLATRLTATQDDATALIPHLLRFTQAHTHQTAARELQNELATFSREMTEALDEMWPAPIEDAETVTEPMDNSNSWASRMAEHKKERERAIKTIAKPELRAAGTWRIRLLDATVVPGSGGKS</sequence>
<accession>A0AAD4M5P8</accession>
<evidence type="ECO:0000313" key="14">
    <source>
        <dbReference type="Proteomes" id="UP001203297"/>
    </source>
</evidence>
<evidence type="ECO:0000256" key="5">
    <source>
        <dbReference type="PIRNR" id="PIRNR017233"/>
    </source>
</evidence>
<comment type="subcellular location">
    <subcellularLocation>
        <location evidence="5">Cytoplasm</location>
    </subcellularLocation>
    <subcellularLocation>
        <location evidence="5">Nucleus</location>
    </subcellularLocation>
</comment>
<dbReference type="EMBL" id="WTXG01000011">
    <property type="protein sequence ID" value="KAI0302447.1"/>
    <property type="molecule type" value="Genomic_DNA"/>
</dbReference>
<evidence type="ECO:0000256" key="7">
    <source>
        <dbReference type="SAM" id="MobiDB-lite"/>
    </source>
</evidence>
<feature type="domain" description="ELP1 three-helical bundle" evidence="12">
    <location>
        <begin position="1111"/>
        <end position="1283"/>
    </location>
</feature>
<evidence type="ECO:0000259" key="12">
    <source>
        <dbReference type="Pfam" id="PF23936"/>
    </source>
</evidence>
<evidence type="ECO:0000256" key="3">
    <source>
        <dbReference type="ARBA" id="ARBA00022490"/>
    </source>
</evidence>
<organism evidence="13 14">
    <name type="scientific">Multifurca ochricompacta</name>
    <dbReference type="NCBI Taxonomy" id="376703"/>
    <lineage>
        <taxon>Eukaryota</taxon>
        <taxon>Fungi</taxon>
        <taxon>Dikarya</taxon>
        <taxon>Basidiomycota</taxon>
        <taxon>Agaricomycotina</taxon>
        <taxon>Agaricomycetes</taxon>
        <taxon>Russulales</taxon>
        <taxon>Russulaceae</taxon>
        <taxon>Multifurca</taxon>
    </lineage>
</organism>
<feature type="domain" description="ELP1 alpha-solenoid" evidence="11">
    <location>
        <begin position="828"/>
        <end position="931"/>
    </location>
</feature>
<keyword evidence="6" id="KW-0175">Coiled coil</keyword>